<name>A0ABM9NFJ8_9GAMM</name>
<feature type="region of interest" description="Disordered" evidence="1">
    <location>
        <begin position="45"/>
        <end position="65"/>
    </location>
</feature>
<proteinExistence type="predicted"/>
<accession>A0ABM9NFJ8</accession>
<evidence type="ECO:0000256" key="1">
    <source>
        <dbReference type="SAM" id="MobiDB-lite"/>
    </source>
</evidence>
<keyword evidence="3" id="KW-1185">Reference proteome</keyword>
<evidence type="ECO:0000313" key="2">
    <source>
        <dbReference type="EMBL" id="CAL1239242.1"/>
    </source>
</evidence>
<gene>
    <name evidence="2" type="ORF">MECH1_V1_0466</name>
</gene>
<dbReference type="Proteomes" id="UP001497493">
    <property type="component" value="Chromosome"/>
</dbReference>
<reference evidence="2 3" key="1">
    <citation type="submission" date="2024-04" db="EMBL/GenBank/DDBJ databases">
        <authorList>
            <person name="Cremers G."/>
        </authorList>
    </citation>
    <scope>NUCLEOTIDE SEQUENCE [LARGE SCALE GENOMIC DNA]</scope>
    <source>
        <strain evidence="2">MeCH1-AG</strain>
    </source>
</reference>
<organism evidence="2 3">
    <name type="scientific">Candidatus Methylocalor cossyra</name>
    <dbReference type="NCBI Taxonomy" id="3108543"/>
    <lineage>
        <taxon>Bacteria</taxon>
        <taxon>Pseudomonadati</taxon>
        <taxon>Pseudomonadota</taxon>
        <taxon>Gammaproteobacteria</taxon>
        <taxon>Methylococcales</taxon>
        <taxon>Methylococcaceae</taxon>
        <taxon>Candidatus Methylocalor</taxon>
    </lineage>
</organism>
<dbReference type="EMBL" id="OZ026884">
    <property type="protein sequence ID" value="CAL1239242.1"/>
    <property type="molecule type" value="Genomic_DNA"/>
</dbReference>
<protein>
    <submittedName>
        <fullName evidence="2">Uncharacterized protein</fullName>
    </submittedName>
</protein>
<evidence type="ECO:0000313" key="3">
    <source>
        <dbReference type="Proteomes" id="UP001497493"/>
    </source>
</evidence>
<sequence length="65" mass="6873">MGSIPKPVLQGRIAGLITRSLGHLPQREKSLSAWTARRQACYASCGTPGGGTRNPRTCAKPTPRG</sequence>